<dbReference type="eggNOG" id="COG0840">
    <property type="taxonomic scope" value="Bacteria"/>
</dbReference>
<proteinExistence type="inferred from homology"/>
<protein>
    <submittedName>
        <fullName evidence="12">Chemotaxis protein</fullName>
    </submittedName>
</protein>
<evidence type="ECO:0000256" key="1">
    <source>
        <dbReference type="ARBA" id="ARBA00004651"/>
    </source>
</evidence>
<keyword evidence="3" id="KW-0488">Methylation</keyword>
<evidence type="ECO:0000313" key="13">
    <source>
        <dbReference type="Proteomes" id="UP000030063"/>
    </source>
</evidence>
<evidence type="ECO:0000256" key="9">
    <source>
        <dbReference type="PROSITE-ProRule" id="PRU00284"/>
    </source>
</evidence>
<keyword evidence="4" id="KW-0812">Transmembrane</keyword>
<evidence type="ECO:0000259" key="10">
    <source>
        <dbReference type="PROSITE" id="PS50111"/>
    </source>
</evidence>
<feature type="domain" description="Methyl-accepting transducer" evidence="10">
    <location>
        <begin position="382"/>
        <end position="618"/>
    </location>
</feature>
<dbReference type="PANTHER" id="PTHR32089:SF119">
    <property type="entry name" value="METHYL-ACCEPTING CHEMOTAXIS PROTEIN CTPL"/>
    <property type="match status" value="1"/>
</dbReference>
<dbReference type="PROSITE" id="PS50111">
    <property type="entry name" value="CHEMOTAXIS_TRANSDUC_2"/>
    <property type="match status" value="1"/>
</dbReference>
<dbReference type="InterPro" id="IPR003660">
    <property type="entry name" value="HAMP_dom"/>
</dbReference>
<evidence type="ECO:0000256" key="7">
    <source>
        <dbReference type="ARBA" id="ARBA00023224"/>
    </source>
</evidence>
<dbReference type="FunFam" id="1.10.287.950:FF:000001">
    <property type="entry name" value="Methyl-accepting chemotaxis sensory transducer"/>
    <property type="match status" value="1"/>
</dbReference>
<dbReference type="AlphaFoldDB" id="A0A0A1YR75"/>
<dbReference type="Gene3D" id="1.10.287.950">
    <property type="entry name" value="Methyl-accepting chemotaxis protein"/>
    <property type="match status" value="1"/>
</dbReference>
<dbReference type="OrthoDB" id="7024925at2"/>
<comment type="subcellular location">
    <subcellularLocation>
        <location evidence="1">Cell membrane</location>
        <topology evidence="1">Multi-pass membrane protein</topology>
    </subcellularLocation>
</comment>
<evidence type="ECO:0000256" key="2">
    <source>
        <dbReference type="ARBA" id="ARBA00022475"/>
    </source>
</evidence>
<dbReference type="STRING" id="1395571.TMS3_0106225"/>
<evidence type="ECO:0000256" key="3">
    <source>
        <dbReference type="ARBA" id="ARBA00022481"/>
    </source>
</evidence>
<dbReference type="PANTHER" id="PTHR32089">
    <property type="entry name" value="METHYL-ACCEPTING CHEMOTAXIS PROTEIN MCPB"/>
    <property type="match status" value="1"/>
</dbReference>
<evidence type="ECO:0000256" key="4">
    <source>
        <dbReference type="ARBA" id="ARBA00022692"/>
    </source>
</evidence>
<evidence type="ECO:0000256" key="6">
    <source>
        <dbReference type="ARBA" id="ARBA00023136"/>
    </source>
</evidence>
<sequence>MRLKSLTNLNTLLLVTVCIALGSTLWWSQRALERPYLLMERYLSLSQQFQRDVAGNIQAYLDSGDALRHRRALQALDGLTQTIDALPTELGEPLRDSLSQLRAFSASQLLAAGKLAGDPQGLLIQAEREVLGTLEQLAQYVDSSAETSANGYRPALFAAALHLTRLAHARAKLVSSGRSELAADVERELAALEQQVKTLAALPLLGVTEDSSSASTGFAAMLGLANDDEGALAEDRGIALKRDLTSLTRRYPAELSRTRALIEQRSELAQATRTQVDSVQQALAALEPAVRAEHGRIQGEVRLMQGLMIGLILLIALIIDTLQRRLTRVLNHLAPALSAWAQGDFGEDIQLASRTRELRDIESSLNHLRVYLVDLVGTIRLHAEQVAGSSRTLADLSGGLHTGAERQVGDTAQIRDALGELQSTIQQVAGDASQAADASRDAGRAVEQGQHVIGQSLSGLHALVDEVQGNAQAIESLAEETATIGTVLTVIRSIAEQTNLLALNAAIEAARAGEMGRGFAVVAEEVRSLSQRTSGATEQIQELIGRLQQAARQSVSAMRAQVEHAEATAGQAEAADGALDEIVAAIGTIASMAERIAEATAQQSGAVGEIRGHSERIHQLGGDNLARIGEGRNQGEHLLQLGGQLHRAVQAFRV</sequence>
<keyword evidence="5" id="KW-1133">Transmembrane helix</keyword>
<dbReference type="Pfam" id="PF00015">
    <property type="entry name" value="MCPsignal"/>
    <property type="match status" value="1"/>
</dbReference>
<evidence type="ECO:0000259" key="11">
    <source>
        <dbReference type="PROSITE" id="PS50885"/>
    </source>
</evidence>
<dbReference type="GO" id="GO:0006935">
    <property type="term" value="P:chemotaxis"/>
    <property type="evidence" value="ECO:0007669"/>
    <property type="project" value="UniProtKB-ARBA"/>
</dbReference>
<dbReference type="CDD" id="cd11386">
    <property type="entry name" value="MCP_signal"/>
    <property type="match status" value="1"/>
</dbReference>
<dbReference type="SUPFAM" id="SSF58104">
    <property type="entry name" value="Methyl-accepting chemotaxis protein (MCP) signaling domain"/>
    <property type="match status" value="1"/>
</dbReference>
<dbReference type="GO" id="GO:0005886">
    <property type="term" value="C:plasma membrane"/>
    <property type="evidence" value="ECO:0007669"/>
    <property type="project" value="UniProtKB-SubCell"/>
</dbReference>
<dbReference type="PROSITE" id="PS50885">
    <property type="entry name" value="HAMP"/>
    <property type="match status" value="1"/>
</dbReference>
<feature type="domain" description="HAMP" evidence="11">
    <location>
        <begin position="324"/>
        <end position="377"/>
    </location>
</feature>
<dbReference type="SMART" id="SM00283">
    <property type="entry name" value="MA"/>
    <property type="match status" value="1"/>
</dbReference>
<dbReference type="EMBL" id="AWSQ01000001">
    <property type="protein sequence ID" value="KFX71519.1"/>
    <property type="molecule type" value="Genomic_DNA"/>
</dbReference>
<keyword evidence="6" id="KW-0472">Membrane</keyword>
<evidence type="ECO:0000256" key="5">
    <source>
        <dbReference type="ARBA" id="ARBA00022989"/>
    </source>
</evidence>
<evidence type="ECO:0000256" key="8">
    <source>
        <dbReference type="ARBA" id="ARBA00029447"/>
    </source>
</evidence>
<organism evidence="12 13">
    <name type="scientific">Pseudomonas taeanensis MS-3</name>
    <dbReference type="NCBI Taxonomy" id="1395571"/>
    <lineage>
        <taxon>Bacteria</taxon>
        <taxon>Pseudomonadati</taxon>
        <taxon>Pseudomonadota</taxon>
        <taxon>Gammaproteobacteria</taxon>
        <taxon>Pseudomonadales</taxon>
        <taxon>Pseudomonadaceae</taxon>
        <taxon>Pseudomonas</taxon>
    </lineage>
</organism>
<dbReference type="GO" id="GO:0007165">
    <property type="term" value="P:signal transduction"/>
    <property type="evidence" value="ECO:0007669"/>
    <property type="project" value="UniProtKB-KW"/>
</dbReference>
<dbReference type="Proteomes" id="UP000030063">
    <property type="component" value="Unassembled WGS sequence"/>
</dbReference>
<reference evidence="12 13" key="1">
    <citation type="journal article" date="2014" name="Genome Announc.">
        <title>Draft Genome Sequence of Petroleum Oil-Degrading Marine Bacterium Pseudomonas taeanensis Strain MS-3, Isolated from a Crude Oil-Contaminated Seashore.</title>
        <authorList>
            <person name="Lee S.Y."/>
            <person name="Kim S.H."/>
            <person name="Lee D.G."/>
            <person name="Shin S."/>
            <person name="Yun S.H."/>
            <person name="Choi C.W."/>
            <person name="Chung Y.H."/>
            <person name="Choi J.S."/>
            <person name="Kahng H.Y."/>
            <person name="Kim S.I."/>
        </authorList>
    </citation>
    <scope>NUCLEOTIDE SEQUENCE [LARGE SCALE GENOMIC DNA]</scope>
    <source>
        <strain evidence="12 13">MS-3</strain>
    </source>
</reference>
<keyword evidence="13" id="KW-1185">Reference proteome</keyword>
<dbReference type="RefSeq" id="WP_025164363.1">
    <property type="nucleotide sequence ID" value="NZ_AWSQ01000001.1"/>
</dbReference>
<gene>
    <name evidence="12" type="ORF">TMS3_0106225</name>
</gene>
<evidence type="ECO:0000313" key="12">
    <source>
        <dbReference type="EMBL" id="KFX71519.1"/>
    </source>
</evidence>
<keyword evidence="2" id="KW-1003">Cell membrane</keyword>
<comment type="similarity">
    <text evidence="8">Belongs to the methyl-accepting chemotaxis (MCP) protein family.</text>
</comment>
<dbReference type="InterPro" id="IPR004089">
    <property type="entry name" value="MCPsignal_dom"/>
</dbReference>
<accession>A0A0A1YR75</accession>
<keyword evidence="7 9" id="KW-0807">Transducer</keyword>
<comment type="caution">
    <text evidence="12">The sequence shown here is derived from an EMBL/GenBank/DDBJ whole genome shotgun (WGS) entry which is preliminary data.</text>
</comment>
<name>A0A0A1YR75_9PSED</name>